<keyword evidence="4" id="KW-0223">Dioxygenase</keyword>
<keyword evidence="2" id="KW-0539">Nucleus</keyword>
<protein>
    <submittedName>
        <fullName evidence="4">2-aminoethanethiol dioxygenase</fullName>
    </submittedName>
</protein>
<comment type="caution">
    <text evidence="4">The sequence shown here is derived from an EMBL/GenBank/DDBJ whole genome shotgun (WGS) entry which is preliminary data.</text>
</comment>
<feature type="region of interest" description="Disordered" evidence="3">
    <location>
        <begin position="85"/>
        <end position="171"/>
    </location>
</feature>
<dbReference type="AlphaFoldDB" id="A0A0W8DIR0"/>
<dbReference type="Proteomes" id="UP000054636">
    <property type="component" value="Unassembled WGS sequence"/>
</dbReference>
<dbReference type="GO" id="GO:0016567">
    <property type="term" value="P:protein ubiquitination"/>
    <property type="evidence" value="ECO:0007669"/>
    <property type="project" value="InterPro"/>
</dbReference>
<evidence type="ECO:0000256" key="3">
    <source>
        <dbReference type="SAM" id="MobiDB-lite"/>
    </source>
</evidence>
<dbReference type="InterPro" id="IPR015943">
    <property type="entry name" value="WD40/YVTN_repeat-like_dom_sf"/>
</dbReference>
<dbReference type="Gene3D" id="2.130.10.10">
    <property type="entry name" value="YVTN repeat-like/Quinoprotein amine dehydrogenase"/>
    <property type="match status" value="1"/>
</dbReference>
<comment type="subcellular location">
    <subcellularLocation>
        <location evidence="1">Nucleus</location>
    </subcellularLocation>
</comment>
<evidence type="ECO:0000313" key="5">
    <source>
        <dbReference type="Proteomes" id="UP000054636"/>
    </source>
</evidence>
<feature type="compositionally biased region" description="Acidic residues" evidence="3">
    <location>
        <begin position="157"/>
        <end position="166"/>
    </location>
</feature>
<evidence type="ECO:0000313" key="4">
    <source>
        <dbReference type="EMBL" id="KUF96266.1"/>
    </source>
</evidence>
<proteinExistence type="predicted"/>
<gene>
    <name evidence="4" type="ORF">AM588_10007165</name>
</gene>
<keyword evidence="4" id="KW-0560">Oxidoreductase</keyword>
<dbReference type="GO" id="GO:0051213">
    <property type="term" value="F:dioxygenase activity"/>
    <property type="evidence" value="ECO:0007669"/>
    <property type="project" value="UniProtKB-KW"/>
</dbReference>
<feature type="compositionally biased region" description="Acidic residues" evidence="3">
    <location>
        <begin position="88"/>
        <end position="149"/>
    </location>
</feature>
<dbReference type="PANTHER" id="PTHR13129">
    <property type="entry name" value="VPRBP PROTEIN-RELATED"/>
    <property type="match status" value="1"/>
</dbReference>
<organism evidence="4 5">
    <name type="scientific">Phytophthora nicotianae</name>
    <name type="common">Potato buckeye rot agent</name>
    <name type="synonym">Phytophthora parasitica</name>
    <dbReference type="NCBI Taxonomy" id="4792"/>
    <lineage>
        <taxon>Eukaryota</taxon>
        <taxon>Sar</taxon>
        <taxon>Stramenopiles</taxon>
        <taxon>Oomycota</taxon>
        <taxon>Peronosporomycetes</taxon>
        <taxon>Peronosporales</taxon>
        <taxon>Peronosporaceae</taxon>
        <taxon>Phytophthora</taxon>
    </lineage>
</organism>
<dbReference type="GO" id="GO:0080008">
    <property type="term" value="C:Cul4-RING E3 ubiquitin ligase complex"/>
    <property type="evidence" value="ECO:0007669"/>
    <property type="project" value="TreeGrafter"/>
</dbReference>
<dbReference type="InterPro" id="IPR033270">
    <property type="entry name" value="VPRBP/DCAF1"/>
</dbReference>
<reference evidence="4 5" key="1">
    <citation type="submission" date="2015-11" db="EMBL/GenBank/DDBJ databases">
        <title>Genomes and virulence difference between two physiological races of Phytophthora nicotianae.</title>
        <authorList>
            <person name="Liu H."/>
            <person name="Ma X."/>
            <person name="Yu H."/>
            <person name="Fang D."/>
            <person name="Li Y."/>
            <person name="Wang X."/>
            <person name="Wang W."/>
            <person name="Dong Y."/>
            <person name="Xiao B."/>
        </authorList>
    </citation>
    <scope>NUCLEOTIDE SEQUENCE [LARGE SCALE GENOMIC DNA]</scope>
    <source>
        <strain evidence="5">race 1</strain>
    </source>
</reference>
<dbReference type="GO" id="GO:0005634">
    <property type="term" value="C:nucleus"/>
    <property type="evidence" value="ECO:0007669"/>
    <property type="project" value="UniProtKB-SubCell"/>
</dbReference>
<accession>A0A0W8DIR0</accession>
<dbReference type="PANTHER" id="PTHR13129:SF4">
    <property type="entry name" value="DDB1- AND CUL4-ASSOCIATED FACTOR 1"/>
    <property type="match status" value="1"/>
</dbReference>
<sequence length="204" mass="22993">MVPALDKCSIKFNPSGSVLFAYYPYAGGDYLERRKTKLKSWFRVLDARDYRDITTIDLGRRYLEAGDVDDDDSICRLYDIGRKRPAEDDSDAEDGQDESDTLDDDEYDDESSSDGDEMEEETDESDEETSESEEVDSSEVDEDAESDDDAAAHILAVEEDSDEDGDGSILSTHDLGYLLELPDTTYYEVHGQYSSDEDDAEENE</sequence>
<name>A0A0W8DIR0_PHYNI</name>
<dbReference type="EMBL" id="LNFP01000171">
    <property type="protein sequence ID" value="KUF96266.1"/>
    <property type="molecule type" value="Genomic_DNA"/>
</dbReference>
<evidence type="ECO:0000256" key="1">
    <source>
        <dbReference type="ARBA" id="ARBA00004123"/>
    </source>
</evidence>
<evidence type="ECO:0000256" key="2">
    <source>
        <dbReference type="ARBA" id="ARBA00023242"/>
    </source>
</evidence>